<name>A0A2G6K6K9_9BACT</name>
<dbReference type="AlphaFoldDB" id="A0A2G6K6K9"/>
<feature type="transmembrane region" description="Helical" evidence="1">
    <location>
        <begin position="118"/>
        <end position="135"/>
    </location>
</feature>
<evidence type="ECO:0000256" key="1">
    <source>
        <dbReference type="SAM" id="Phobius"/>
    </source>
</evidence>
<keyword evidence="1" id="KW-0812">Transmembrane</keyword>
<keyword evidence="1" id="KW-0472">Membrane</keyword>
<sequence>MQIKGIAVIDTEAYDILPKAENGNRLFINAFSVDNKLTPIHNIVNGISYPKFFVVKRGNANRIADEFIKALKQKGVFVSEVNGSVYSYSGINQTIGQPKEILITNALKLFKEDTRMKAASIITAVLLILVVGLAGCGDDQRAKKQLPKALQACELLTRAQLEAVIGEVFGETGPNTHQEREDYWMSSCSYYSEVKSIRAGLLIRPNLGQGGAEGLALLEAELKETFGQAYKLEPVEGVGESAGWEASGKQLTIFQGPYILILSAAGPTITDGESLELSKKLVDTVLAKLPD</sequence>
<accession>A0A2G6K6K9</accession>
<reference evidence="2 3" key="1">
    <citation type="submission" date="2017-10" db="EMBL/GenBank/DDBJ databases">
        <title>Novel microbial diversity and functional potential in the marine mammal oral microbiome.</title>
        <authorList>
            <person name="Dudek N.K."/>
            <person name="Sun C.L."/>
            <person name="Burstein D."/>
            <person name="Kantor R.S."/>
            <person name="Aliaga Goltsman D.S."/>
            <person name="Bik E.M."/>
            <person name="Thomas B.C."/>
            <person name="Banfield J.F."/>
            <person name="Relman D.A."/>
        </authorList>
    </citation>
    <scope>NUCLEOTIDE SEQUENCE [LARGE SCALE GENOMIC DNA]</scope>
    <source>
        <strain evidence="2">DOLJORAL78_47_16</strain>
    </source>
</reference>
<evidence type="ECO:0000313" key="2">
    <source>
        <dbReference type="EMBL" id="PIE31327.1"/>
    </source>
</evidence>
<keyword evidence="1" id="KW-1133">Transmembrane helix</keyword>
<protein>
    <submittedName>
        <fullName evidence="2">Uncharacterized protein</fullName>
    </submittedName>
</protein>
<gene>
    <name evidence="2" type="ORF">CSA56_18550</name>
</gene>
<proteinExistence type="predicted"/>
<organism evidence="2 3">
    <name type="scientific">candidate division KSB3 bacterium</name>
    <dbReference type="NCBI Taxonomy" id="2044937"/>
    <lineage>
        <taxon>Bacteria</taxon>
        <taxon>candidate division KSB3</taxon>
    </lineage>
</organism>
<evidence type="ECO:0000313" key="3">
    <source>
        <dbReference type="Proteomes" id="UP000230821"/>
    </source>
</evidence>
<dbReference type="EMBL" id="PDSK01000154">
    <property type="protein sequence ID" value="PIE31327.1"/>
    <property type="molecule type" value="Genomic_DNA"/>
</dbReference>
<comment type="caution">
    <text evidence="2">The sequence shown here is derived from an EMBL/GenBank/DDBJ whole genome shotgun (WGS) entry which is preliminary data.</text>
</comment>
<dbReference type="Proteomes" id="UP000230821">
    <property type="component" value="Unassembled WGS sequence"/>
</dbReference>